<comment type="similarity">
    <text evidence="2">Belongs to the mandelate racemase/muconate lactonizing enzyme family.</text>
</comment>
<gene>
    <name evidence="7" type="ORF">MGWOODY_XGa1644</name>
</gene>
<name>A0A160TS94_9ZZZZ</name>
<evidence type="ECO:0000256" key="4">
    <source>
        <dbReference type="ARBA" id="ARBA00022842"/>
    </source>
</evidence>
<dbReference type="EMBL" id="CZRL01000069">
    <property type="protein sequence ID" value="CUS51830.1"/>
    <property type="molecule type" value="Genomic_DNA"/>
</dbReference>
<evidence type="ECO:0000259" key="6">
    <source>
        <dbReference type="Pfam" id="PF13378"/>
    </source>
</evidence>
<sequence length="360" mass="39503">MKEGAYSWSTQSYSSFDSTVVLIDTDEGITGAGESCPLGPSYLAAYAEGVRTGVTILAPDLIGEDPTQLDRINMKMDQLMKGHPYVKSAIDMACWDIFGKATGIPVYQLLGGQLQERIKLFKVVARAAPEAMADRLIEYRESGFDHFQIKVGEHPSTDIERFKQVIDVMQSTDVVAADANTGWKQHDALMVVDTVSSLLRERNLTCYIEQPCLTYEECFVVRQHTNLPLILDECMDGLPVLLRGYRDRAMDLINLKINRMGGLTRARQIRDLCVALGIVMTIEDSWGGEIATAAIAHLAQSTPEAFHFQSSAFHDYNTIQIADGGPVVADGYMTAASRPGLGVEPNMEILGSPIFQLGGS</sequence>
<keyword evidence="4" id="KW-0460">Magnesium</keyword>
<organism evidence="7">
    <name type="scientific">hydrothermal vent metagenome</name>
    <dbReference type="NCBI Taxonomy" id="652676"/>
    <lineage>
        <taxon>unclassified sequences</taxon>
        <taxon>metagenomes</taxon>
        <taxon>ecological metagenomes</taxon>
    </lineage>
</organism>
<accession>A0A160TS94</accession>
<dbReference type="PANTHER" id="PTHR48080:SF3">
    <property type="entry name" value="ENOLASE SUPERFAMILY MEMBER DDB_G0284701"/>
    <property type="match status" value="1"/>
</dbReference>
<dbReference type="SFLD" id="SFLDS00001">
    <property type="entry name" value="Enolase"/>
    <property type="match status" value="1"/>
</dbReference>
<dbReference type="Pfam" id="PF02746">
    <property type="entry name" value="MR_MLE_N"/>
    <property type="match status" value="1"/>
</dbReference>
<dbReference type="InterPro" id="IPR013341">
    <property type="entry name" value="Mandelate_racemase_N_dom"/>
</dbReference>
<dbReference type="Pfam" id="PF13378">
    <property type="entry name" value="MR_MLE_C"/>
    <property type="match status" value="1"/>
</dbReference>
<dbReference type="FunFam" id="3.30.390.10:FF:000009">
    <property type="entry name" value="Hydrophobic dipeptide epimerase"/>
    <property type="match status" value="1"/>
</dbReference>
<evidence type="ECO:0000313" key="7">
    <source>
        <dbReference type="EMBL" id="CUS51830.1"/>
    </source>
</evidence>
<evidence type="ECO:0000256" key="1">
    <source>
        <dbReference type="ARBA" id="ARBA00001946"/>
    </source>
</evidence>
<dbReference type="PANTHER" id="PTHR48080">
    <property type="entry name" value="D-GALACTONATE DEHYDRATASE-RELATED"/>
    <property type="match status" value="1"/>
</dbReference>
<dbReference type="SFLD" id="SFLDG00180">
    <property type="entry name" value="muconate_cycloisomerase"/>
    <property type="match status" value="1"/>
</dbReference>
<dbReference type="InterPro" id="IPR029017">
    <property type="entry name" value="Enolase-like_N"/>
</dbReference>
<dbReference type="SUPFAM" id="SSF51604">
    <property type="entry name" value="Enolase C-terminal domain-like"/>
    <property type="match status" value="1"/>
</dbReference>
<reference evidence="7" key="1">
    <citation type="submission" date="2015-10" db="EMBL/GenBank/DDBJ databases">
        <authorList>
            <person name="Gilbert D.G."/>
        </authorList>
    </citation>
    <scope>NUCLEOTIDE SEQUENCE</scope>
</reference>
<dbReference type="InterPro" id="IPR029065">
    <property type="entry name" value="Enolase_C-like"/>
</dbReference>
<comment type="cofactor">
    <cofactor evidence="1">
        <name>Mg(2+)</name>
        <dbReference type="ChEBI" id="CHEBI:18420"/>
    </cofactor>
</comment>
<dbReference type="GO" id="GO:0018849">
    <property type="term" value="F:muconate cycloisomerase activity"/>
    <property type="evidence" value="ECO:0007669"/>
    <property type="project" value="UniProtKB-EC"/>
</dbReference>
<keyword evidence="3" id="KW-0479">Metal-binding</keyword>
<dbReference type="InterPro" id="IPR034593">
    <property type="entry name" value="DgoD-like"/>
</dbReference>
<evidence type="ECO:0000256" key="3">
    <source>
        <dbReference type="ARBA" id="ARBA00022723"/>
    </source>
</evidence>
<dbReference type="SFLD" id="SFLDF00555">
    <property type="entry name" value="cis-3-hydroxy-L-proline_dehydr"/>
    <property type="match status" value="1"/>
</dbReference>
<dbReference type="InterPro" id="IPR034620">
    <property type="entry name" value="Cis-3-h-L-Pro_dehydratase"/>
</dbReference>
<dbReference type="GO" id="GO:0046872">
    <property type="term" value="F:metal ion binding"/>
    <property type="evidence" value="ECO:0007669"/>
    <property type="project" value="UniProtKB-KW"/>
</dbReference>
<dbReference type="InterPro" id="IPR036849">
    <property type="entry name" value="Enolase-like_C_sf"/>
</dbReference>
<evidence type="ECO:0000256" key="2">
    <source>
        <dbReference type="ARBA" id="ARBA00008031"/>
    </source>
</evidence>
<dbReference type="Gene3D" id="3.30.390.10">
    <property type="entry name" value="Enolase-like, N-terminal domain"/>
    <property type="match status" value="1"/>
</dbReference>
<proteinExistence type="inferred from homology"/>
<dbReference type="AlphaFoldDB" id="A0A160TS94"/>
<dbReference type="EC" id="5.5.1.1" evidence="7"/>
<evidence type="ECO:0000259" key="5">
    <source>
        <dbReference type="Pfam" id="PF02746"/>
    </source>
</evidence>
<keyword evidence="7" id="KW-0413">Isomerase</keyword>
<dbReference type="Gene3D" id="3.20.20.120">
    <property type="entry name" value="Enolase-like C-terminal domain"/>
    <property type="match status" value="1"/>
</dbReference>
<feature type="domain" description="Enolase C-terminal" evidence="6">
    <location>
        <begin position="132"/>
        <end position="348"/>
    </location>
</feature>
<dbReference type="GO" id="GO:0016836">
    <property type="term" value="F:hydro-lyase activity"/>
    <property type="evidence" value="ECO:0007669"/>
    <property type="project" value="InterPro"/>
</dbReference>
<feature type="domain" description="Mandelate racemase/muconate lactonizing enzyme N-terminal" evidence="5">
    <location>
        <begin position="18"/>
        <end position="111"/>
    </location>
</feature>
<dbReference type="SUPFAM" id="SSF54826">
    <property type="entry name" value="Enolase N-terminal domain-like"/>
    <property type="match status" value="1"/>
</dbReference>
<protein>
    <submittedName>
        <fullName evidence="7">Muconate cycloisomerase</fullName>
        <ecNumber evidence="7">5.5.1.1</ecNumber>
    </submittedName>
</protein>